<sequence length="179" mass="19939">MLMTPVNDKLSLALPRPTLDGPALFSLLDRNRKAFTPYLPWVANLKSVEDEVQFLKLANVQAGHAQSLNLVIWVQNQAAGMISFNQINHSRASADIGYWLGQPFQGRGIMTASVKAMVQLGFSDYSLNRLTIEAAVENQASNRVALKAGFQLEGLLRQNERLADGRFHDENLYGRVKKL</sequence>
<gene>
    <name evidence="2" type="ORF">DCM90_03505</name>
</gene>
<comment type="caution">
    <text evidence="2">The sequence shown here is derived from an EMBL/GenBank/DDBJ whole genome shotgun (WGS) entry which is preliminary data.</text>
</comment>
<reference evidence="2 3" key="1">
    <citation type="journal article" date="2018" name="Int. J. Syst. Evol. Microbiol.">
        <title>Lactobacillus bambusae sp. nov., isolated from a traditional fermented Ma-bamboo shoots of Taiwan.</title>
        <authorList>
            <person name="Wang L.-T."/>
        </authorList>
    </citation>
    <scope>NUCLEOTIDE SEQUENCE [LARGE SCALE GENOMIC DNA]</scope>
    <source>
        <strain evidence="2 3">BS-W1</strain>
    </source>
</reference>
<evidence type="ECO:0000259" key="1">
    <source>
        <dbReference type="PROSITE" id="PS51186"/>
    </source>
</evidence>
<keyword evidence="2" id="KW-0808">Transferase</keyword>
<dbReference type="PROSITE" id="PS51186">
    <property type="entry name" value="GNAT"/>
    <property type="match status" value="1"/>
</dbReference>
<accession>A0A2V1MYG8</accession>
<feature type="domain" description="N-acetyltransferase" evidence="1">
    <location>
        <begin position="12"/>
        <end position="179"/>
    </location>
</feature>
<proteinExistence type="predicted"/>
<dbReference type="GO" id="GO:0008999">
    <property type="term" value="F:protein-N-terminal-alanine acetyltransferase activity"/>
    <property type="evidence" value="ECO:0007669"/>
    <property type="project" value="TreeGrafter"/>
</dbReference>
<dbReference type="InterPro" id="IPR051908">
    <property type="entry name" value="Ribosomal_N-acetyltransferase"/>
</dbReference>
<evidence type="ECO:0000313" key="2">
    <source>
        <dbReference type="EMBL" id="PWG00017.1"/>
    </source>
</evidence>
<dbReference type="Proteomes" id="UP000245080">
    <property type="component" value="Unassembled WGS sequence"/>
</dbReference>
<dbReference type="InterPro" id="IPR016181">
    <property type="entry name" value="Acyl_CoA_acyltransferase"/>
</dbReference>
<dbReference type="AlphaFoldDB" id="A0A2V1MYG8"/>
<dbReference type="PANTHER" id="PTHR43441">
    <property type="entry name" value="RIBOSOMAL-PROTEIN-SERINE ACETYLTRANSFERASE"/>
    <property type="match status" value="1"/>
</dbReference>
<protein>
    <submittedName>
        <fullName evidence="2">N-acetyltransferase</fullName>
    </submittedName>
</protein>
<dbReference type="RefSeq" id="WP_109249965.1">
    <property type="nucleotide sequence ID" value="NZ_QCXQ01000002.1"/>
</dbReference>
<dbReference type="InterPro" id="IPR000182">
    <property type="entry name" value="GNAT_dom"/>
</dbReference>
<dbReference type="Gene3D" id="3.40.630.30">
    <property type="match status" value="1"/>
</dbReference>
<evidence type="ECO:0000313" key="3">
    <source>
        <dbReference type="Proteomes" id="UP000245080"/>
    </source>
</evidence>
<dbReference type="GO" id="GO:0005737">
    <property type="term" value="C:cytoplasm"/>
    <property type="evidence" value="ECO:0007669"/>
    <property type="project" value="TreeGrafter"/>
</dbReference>
<dbReference type="GO" id="GO:1990189">
    <property type="term" value="F:protein N-terminal-serine acetyltransferase activity"/>
    <property type="evidence" value="ECO:0007669"/>
    <property type="project" value="TreeGrafter"/>
</dbReference>
<dbReference type="Pfam" id="PF13302">
    <property type="entry name" value="Acetyltransf_3"/>
    <property type="match status" value="1"/>
</dbReference>
<dbReference type="EMBL" id="QCXQ01000002">
    <property type="protein sequence ID" value="PWG00017.1"/>
    <property type="molecule type" value="Genomic_DNA"/>
</dbReference>
<name>A0A2V1MYG8_9LACO</name>
<keyword evidence="3" id="KW-1185">Reference proteome</keyword>
<dbReference type="SUPFAM" id="SSF55729">
    <property type="entry name" value="Acyl-CoA N-acyltransferases (Nat)"/>
    <property type="match status" value="1"/>
</dbReference>
<dbReference type="PANTHER" id="PTHR43441:SF11">
    <property type="entry name" value="RIBOSOMAL-PROTEIN-SERINE ACETYLTRANSFERASE"/>
    <property type="match status" value="1"/>
</dbReference>
<dbReference type="OrthoDB" id="9784707at2"/>
<organism evidence="2 3">
    <name type="scientific">Levilactobacillus bambusae</name>
    <dbReference type="NCBI Taxonomy" id="2024736"/>
    <lineage>
        <taxon>Bacteria</taxon>
        <taxon>Bacillati</taxon>
        <taxon>Bacillota</taxon>
        <taxon>Bacilli</taxon>
        <taxon>Lactobacillales</taxon>
        <taxon>Lactobacillaceae</taxon>
        <taxon>Levilactobacillus</taxon>
    </lineage>
</organism>